<dbReference type="InterPro" id="IPR002104">
    <property type="entry name" value="Integrase_catalytic"/>
</dbReference>
<protein>
    <submittedName>
        <fullName evidence="5">Site-specific integrase</fullName>
    </submittedName>
</protein>
<name>A0ABS2CXI1_9FLAO</name>
<evidence type="ECO:0000313" key="6">
    <source>
        <dbReference type="Proteomes" id="UP000759529"/>
    </source>
</evidence>
<comment type="caution">
    <text evidence="5">The sequence shown here is derived from an EMBL/GenBank/DDBJ whole genome shotgun (WGS) entry which is preliminary data.</text>
</comment>
<dbReference type="Pfam" id="PF17293">
    <property type="entry name" value="Arm-DNA-bind_5"/>
    <property type="match status" value="1"/>
</dbReference>
<dbReference type="SUPFAM" id="SSF56349">
    <property type="entry name" value="DNA breaking-rejoining enzymes"/>
    <property type="match status" value="1"/>
</dbReference>
<keyword evidence="6" id="KW-1185">Reference proteome</keyword>
<dbReference type="Pfam" id="PF13102">
    <property type="entry name" value="Phage_int_SAM_5"/>
    <property type="match status" value="1"/>
</dbReference>
<proteinExistence type="inferred from homology"/>
<accession>A0ABS2CXI1</accession>
<dbReference type="RefSeq" id="WP_187657295.1">
    <property type="nucleotide sequence ID" value="NZ_JACSOD020000487.1"/>
</dbReference>
<evidence type="ECO:0000256" key="2">
    <source>
        <dbReference type="ARBA" id="ARBA00023125"/>
    </source>
</evidence>
<dbReference type="Gene3D" id="1.10.443.10">
    <property type="entry name" value="Intergrase catalytic core"/>
    <property type="match status" value="1"/>
</dbReference>
<dbReference type="InterPro" id="IPR013762">
    <property type="entry name" value="Integrase-like_cat_sf"/>
</dbReference>
<dbReference type="EMBL" id="JACSOD020000487">
    <property type="protein sequence ID" value="MBM6499673.1"/>
    <property type="molecule type" value="Genomic_DNA"/>
</dbReference>
<keyword evidence="2" id="KW-0238">DNA-binding</keyword>
<dbReference type="PROSITE" id="PS51898">
    <property type="entry name" value="TYR_RECOMBINASE"/>
    <property type="match status" value="1"/>
</dbReference>
<dbReference type="PANTHER" id="PTHR30349">
    <property type="entry name" value="PHAGE INTEGRASE-RELATED"/>
    <property type="match status" value="1"/>
</dbReference>
<reference evidence="5 6" key="1">
    <citation type="submission" date="2021-02" db="EMBL/GenBank/DDBJ databases">
        <authorList>
            <person name="Jung H.S."/>
            <person name="Chun B.H."/>
            <person name="Jeon C.O."/>
        </authorList>
    </citation>
    <scope>NUCLEOTIDE SEQUENCE [LARGE SCALE GENOMIC DNA]</scope>
    <source>
        <strain evidence="5 6">LMG 25203</strain>
    </source>
</reference>
<dbReference type="InterPro" id="IPR011010">
    <property type="entry name" value="DNA_brk_join_enz"/>
</dbReference>
<dbReference type="CDD" id="cd01185">
    <property type="entry name" value="INTN1_C_like"/>
    <property type="match status" value="1"/>
</dbReference>
<evidence type="ECO:0000256" key="3">
    <source>
        <dbReference type="ARBA" id="ARBA00023172"/>
    </source>
</evidence>
<keyword evidence="3" id="KW-0233">DNA recombination</keyword>
<dbReference type="InterPro" id="IPR010998">
    <property type="entry name" value="Integrase_recombinase_N"/>
</dbReference>
<dbReference type="Proteomes" id="UP000759529">
    <property type="component" value="Unassembled WGS sequence"/>
</dbReference>
<dbReference type="InterPro" id="IPR050090">
    <property type="entry name" value="Tyrosine_recombinase_XerCD"/>
</dbReference>
<dbReference type="InterPro" id="IPR035386">
    <property type="entry name" value="Arm-DNA-bind_5"/>
</dbReference>
<dbReference type="Pfam" id="PF00589">
    <property type="entry name" value="Phage_integrase"/>
    <property type="match status" value="1"/>
</dbReference>
<evidence type="ECO:0000259" key="4">
    <source>
        <dbReference type="PROSITE" id="PS51898"/>
    </source>
</evidence>
<gene>
    <name evidence="5" type="ORF">H9X54_010245</name>
</gene>
<sequence length="412" mass="47262">MEATITNLFYLKRAKANVHGLVPIYHRTTINGKRLDKSTGKYIDPTKWSTEAGRMKGTSEEARTINSHLDSLIAKNSSIEKKLIAVDKDITAEVFNNVLTGKTEKQRTLVPIFQNHNDQIEALVKTEEYSSGTLERYKTSLSHTKEFMKWKYNISDINIKDIDLAFITDYDFYLRTERGCSNNTTVKYIKNFKKIIQICLDNRWIIESPFVKYKGKIKEVERDFLTESEIETIYNKKFHCERLIQVRDIFIFCCFTGLAYIDVKQLTSDHIGIGIDGNKWIFKNRQKTDTSSKIPLLPIPEQIMAKYASHPKCLNEETILPVLSNQKMNSYLKEIGDVCGIKTELTFHLARHSFATSITLTNGVPIESVSKMLGHTNIRTTQHYAKVVDRKVSDDMAILKQKLAPQLVAKSS</sequence>
<evidence type="ECO:0000313" key="5">
    <source>
        <dbReference type="EMBL" id="MBM6499673.1"/>
    </source>
</evidence>
<dbReference type="PANTHER" id="PTHR30349:SF64">
    <property type="entry name" value="PROPHAGE INTEGRASE INTD-RELATED"/>
    <property type="match status" value="1"/>
</dbReference>
<comment type="similarity">
    <text evidence="1">Belongs to the 'phage' integrase family.</text>
</comment>
<feature type="domain" description="Tyr recombinase" evidence="4">
    <location>
        <begin position="220"/>
        <end position="398"/>
    </location>
</feature>
<evidence type="ECO:0000256" key="1">
    <source>
        <dbReference type="ARBA" id="ARBA00008857"/>
    </source>
</evidence>
<dbReference type="Gene3D" id="1.10.150.130">
    <property type="match status" value="1"/>
</dbReference>
<organism evidence="5 6">
    <name type="scientific">Flavobacterium macrobrachii</name>
    <dbReference type="NCBI Taxonomy" id="591204"/>
    <lineage>
        <taxon>Bacteria</taxon>
        <taxon>Pseudomonadati</taxon>
        <taxon>Bacteroidota</taxon>
        <taxon>Flavobacteriia</taxon>
        <taxon>Flavobacteriales</taxon>
        <taxon>Flavobacteriaceae</taxon>
        <taxon>Flavobacterium</taxon>
    </lineage>
</organism>
<dbReference type="InterPro" id="IPR025269">
    <property type="entry name" value="SAM-like_dom"/>
</dbReference>